<feature type="compositionally biased region" description="Polar residues" evidence="1">
    <location>
        <begin position="389"/>
        <end position="424"/>
    </location>
</feature>
<dbReference type="PANTHER" id="PTHR47349">
    <property type="entry name" value="CHROMOSOME 8, WHOLE GENOME SHOTGUN SEQUENCE"/>
    <property type="match status" value="1"/>
</dbReference>
<protein>
    <recommendedName>
        <fullName evidence="2">YMC020W-like alpha/beta hydrolase domain-containing protein</fullName>
    </recommendedName>
</protein>
<feature type="compositionally biased region" description="Polar residues" evidence="1">
    <location>
        <begin position="1002"/>
        <end position="1012"/>
    </location>
</feature>
<accession>A0AAN6QV07</accession>
<comment type="caution">
    <text evidence="3">The sequence shown here is derived from an EMBL/GenBank/DDBJ whole genome shotgun (WGS) entry which is preliminary data.</text>
</comment>
<reference evidence="3" key="1">
    <citation type="submission" date="2023-06" db="EMBL/GenBank/DDBJ databases">
        <title>Black Yeasts Isolated from many extreme environments.</title>
        <authorList>
            <person name="Coleine C."/>
            <person name="Stajich J.E."/>
            <person name="Selbmann L."/>
        </authorList>
    </citation>
    <scope>NUCLEOTIDE SEQUENCE</scope>
    <source>
        <strain evidence="3">CCFEE 5200</strain>
    </source>
</reference>
<feature type="region of interest" description="Disordered" evidence="1">
    <location>
        <begin position="1"/>
        <end position="483"/>
    </location>
</feature>
<feature type="region of interest" description="Disordered" evidence="1">
    <location>
        <begin position="971"/>
        <end position="1023"/>
    </location>
</feature>
<evidence type="ECO:0000259" key="2">
    <source>
        <dbReference type="Pfam" id="PF26147"/>
    </source>
</evidence>
<dbReference type="EMBL" id="JAUJLE010000064">
    <property type="protein sequence ID" value="KAK0992144.1"/>
    <property type="molecule type" value="Genomic_DNA"/>
</dbReference>
<proteinExistence type="predicted"/>
<dbReference type="AlphaFoldDB" id="A0AAN6QV07"/>
<dbReference type="InterPro" id="IPR058933">
    <property type="entry name" value="YMC020W-like_ab_hydrolase"/>
</dbReference>
<feature type="compositionally biased region" description="Polar residues" evidence="1">
    <location>
        <begin position="971"/>
        <end position="980"/>
    </location>
</feature>
<dbReference type="PANTHER" id="PTHR47349:SF1">
    <property type="entry name" value="AER328WP"/>
    <property type="match status" value="1"/>
</dbReference>
<feature type="compositionally biased region" description="Polar residues" evidence="1">
    <location>
        <begin position="257"/>
        <end position="268"/>
    </location>
</feature>
<feature type="domain" description="YMC020W-like alpha/beta hydrolase" evidence="2">
    <location>
        <begin position="490"/>
        <end position="824"/>
    </location>
</feature>
<dbReference type="Proteomes" id="UP001175353">
    <property type="component" value="Unassembled WGS sequence"/>
</dbReference>
<feature type="compositionally biased region" description="Basic and acidic residues" evidence="1">
    <location>
        <begin position="138"/>
        <end position="167"/>
    </location>
</feature>
<feature type="compositionally biased region" description="Polar residues" evidence="1">
    <location>
        <begin position="277"/>
        <end position="287"/>
    </location>
</feature>
<dbReference type="Pfam" id="PF26147">
    <property type="entry name" value="AB_HYDROLASE_YMC0-YMC35"/>
    <property type="match status" value="1"/>
</dbReference>
<name>A0AAN6QV07_9PEZI</name>
<keyword evidence="4" id="KW-1185">Reference proteome</keyword>
<feature type="compositionally biased region" description="Low complexity" evidence="1">
    <location>
        <begin position="49"/>
        <end position="66"/>
    </location>
</feature>
<organism evidence="3 4">
    <name type="scientific">Friedmanniomyces endolithicus</name>
    <dbReference type="NCBI Taxonomy" id="329885"/>
    <lineage>
        <taxon>Eukaryota</taxon>
        <taxon>Fungi</taxon>
        <taxon>Dikarya</taxon>
        <taxon>Ascomycota</taxon>
        <taxon>Pezizomycotina</taxon>
        <taxon>Dothideomycetes</taxon>
        <taxon>Dothideomycetidae</taxon>
        <taxon>Mycosphaerellales</taxon>
        <taxon>Teratosphaeriaceae</taxon>
        <taxon>Friedmanniomyces</taxon>
    </lineage>
</organism>
<feature type="compositionally biased region" description="Polar residues" evidence="1">
    <location>
        <begin position="443"/>
        <end position="462"/>
    </location>
</feature>
<sequence length="1023" mass="109411">MAETQEGAPNEDAPTERQQPGEQTVLDRSRQQVETTPKPRPRPVEPMQGGTSISPTTISTSSRPGSWYNGSSWRAKASPVAQIARESISVAKGATSESSVEHARRPSQSVSKSMRGSRKSVPLLAEATRVHATSSGVDKSRPRFPSDEKPKDVEGAVETTESKEETKPPVVEEAPLPPVPDLEDSKSVGSADVPLQPGAWFGWWSRPDGYGSDVEKIKGNKRRKLDTDEASSTPLPGSPAVEPANPGQKDNSDVPMSGSSLDNVQAQTAAHWEGLQPETTTTRQSGRSWFGLWSSAQNEQAAAEASGDKRPSEQHNPLPAPEMIITPAPAATDDPAKPTEPSEQTSIQDVGEPQKASGWAFWSSDKPKDGAATPSGTQNQVGEIAVADTPSQSHPEAAQFNGQINQEQQPKSAAELVQSNSTLRPNRGRLEKTKESAASSSANTPAGSTVPTPSISQATTPAGTPPREDSEAPAAVKRGKVPQTRPNLILPAFRDMYPPLPNPGYVERLTSYLAQTLRLPGSEATLPPLHAHITPSPHKIKKAIAIGVHGFFPAPLIQKVLGQPTGTSIRFANYAAASIKAWCAEHQPLVKDVEIEKVALEGEGFIADRVTTLWKLLLNWLGQLRQADFILVAAHSQGVPVAFMLVAKLIQLGCLGPNVRLGICGMAGINLGPFLEYKSRLWGGSASELFEFCDAHSKVSKMYAEALDICLRHGVRVTFIGGLDDQLVSLESSLYSPLSHPYVARAVFIDGRVHAPNFLTHLVVFALKLRNLGISDHGLLRELSAPLAGSLVGGEGHSRVYDDPTVYQLATEFALETADMTALPPNPPGAITPTAAASLLATDASRARAVAAARRAALSGYPATPAQANSIRRGSITASTNLPGIAPSIAQWEAPSSTTATNPFNLPWAVRGMLEEEAVKRDPGLWGEVHELVGEFEAWRPTSKVLKDVRWRLEGYVHKLIRGAHGTSSCIASASPSWPRTPSYRDAPLTPLPAPTPCEPTQAKQPISSHVTPSPKPQHVSRR</sequence>
<dbReference type="InterPro" id="IPR058934">
    <property type="entry name" value="YMC020W-like"/>
</dbReference>
<evidence type="ECO:0000313" key="3">
    <source>
        <dbReference type="EMBL" id="KAK0992144.1"/>
    </source>
</evidence>
<evidence type="ECO:0000256" key="1">
    <source>
        <dbReference type="SAM" id="MobiDB-lite"/>
    </source>
</evidence>
<gene>
    <name evidence="3" type="ORF">LTR91_008396</name>
</gene>
<evidence type="ECO:0000313" key="4">
    <source>
        <dbReference type="Proteomes" id="UP001175353"/>
    </source>
</evidence>
<feature type="compositionally biased region" description="Low complexity" evidence="1">
    <location>
        <begin position="294"/>
        <end position="305"/>
    </location>
</feature>